<dbReference type="RefSeq" id="WP_142034123.1">
    <property type="nucleotide sequence ID" value="NZ_JBHTGS010000002.1"/>
</dbReference>
<protein>
    <submittedName>
        <fullName evidence="4">Prephenate dehydrogenase</fullName>
    </submittedName>
</protein>
<comment type="caution">
    <text evidence="4">The sequence shown here is derived from an EMBL/GenBank/DDBJ whole genome shotgun (WGS) entry which is preliminary data.</text>
</comment>
<dbReference type="AlphaFoldDB" id="A0A543AQA8"/>
<dbReference type="Gene3D" id="1.10.3660.10">
    <property type="entry name" value="6-phosphogluconate dehydrogenase C-terminal like domain"/>
    <property type="match status" value="1"/>
</dbReference>
<dbReference type="GO" id="GO:0008977">
    <property type="term" value="F:prephenate dehydrogenase (NAD+) activity"/>
    <property type="evidence" value="ECO:0007669"/>
    <property type="project" value="InterPro"/>
</dbReference>
<dbReference type="Gene3D" id="3.40.50.720">
    <property type="entry name" value="NAD(P)-binding Rossmann-like Domain"/>
    <property type="match status" value="1"/>
</dbReference>
<reference evidence="4 5" key="1">
    <citation type="submission" date="2019-06" db="EMBL/GenBank/DDBJ databases">
        <title>Sequencing the genomes of 1000 actinobacteria strains.</title>
        <authorList>
            <person name="Klenk H.-P."/>
        </authorList>
    </citation>
    <scope>NUCLEOTIDE SEQUENCE [LARGE SCALE GENOMIC DNA]</scope>
    <source>
        <strain evidence="4 5">DSM 45928</strain>
    </source>
</reference>
<evidence type="ECO:0000256" key="1">
    <source>
        <dbReference type="ARBA" id="ARBA00007964"/>
    </source>
</evidence>
<feature type="domain" description="Prephenate/arogenate dehydrogenase" evidence="3">
    <location>
        <begin position="6"/>
        <end position="289"/>
    </location>
</feature>
<evidence type="ECO:0000259" key="3">
    <source>
        <dbReference type="PROSITE" id="PS51176"/>
    </source>
</evidence>
<dbReference type="GO" id="GO:0004665">
    <property type="term" value="F:prephenate dehydrogenase (NADP+) activity"/>
    <property type="evidence" value="ECO:0007669"/>
    <property type="project" value="InterPro"/>
</dbReference>
<dbReference type="InterPro" id="IPR008927">
    <property type="entry name" value="6-PGluconate_DH-like_C_sf"/>
</dbReference>
<dbReference type="InterPro" id="IPR050812">
    <property type="entry name" value="Preph/Arog_dehydrog"/>
</dbReference>
<dbReference type="GO" id="GO:0070403">
    <property type="term" value="F:NAD+ binding"/>
    <property type="evidence" value="ECO:0007669"/>
    <property type="project" value="InterPro"/>
</dbReference>
<dbReference type="InterPro" id="IPR036291">
    <property type="entry name" value="NAD(P)-bd_dom_sf"/>
</dbReference>
<dbReference type="InParanoid" id="A0A543AQA8"/>
<dbReference type="PANTHER" id="PTHR21363:SF0">
    <property type="entry name" value="PREPHENATE DEHYDROGENASE [NADP(+)]"/>
    <property type="match status" value="1"/>
</dbReference>
<evidence type="ECO:0000313" key="4">
    <source>
        <dbReference type="EMBL" id="TQL74773.1"/>
    </source>
</evidence>
<dbReference type="FunCoup" id="A0A543AQA8">
    <property type="interactions" value="93"/>
</dbReference>
<dbReference type="InterPro" id="IPR046826">
    <property type="entry name" value="PDH_N"/>
</dbReference>
<dbReference type="PROSITE" id="PS51176">
    <property type="entry name" value="PDH_ADH"/>
    <property type="match status" value="1"/>
</dbReference>
<dbReference type="SUPFAM" id="SSF51735">
    <property type="entry name" value="NAD(P)-binding Rossmann-fold domains"/>
    <property type="match status" value="1"/>
</dbReference>
<dbReference type="Proteomes" id="UP000317043">
    <property type="component" value="Unassembled WGS sequence"/>
</dbReference>
<accession>A0A543AQA8</accession>
<dbReference type="InterPro" id="IPR046825">
    <property type="entry name" value="PDH_C"/>
</dbReference>
<keyword evidence="2" id="KW-0560">Oxidoreductase</keyword>
<gene>
    <name evidence="4" type="ORF">FB566_0261</name>
</gene>
<evidence type="ECO:0000313" key="5">
    <source>
        <dbReference type="Proteomes" id="UP000317043"/>
    </source>
</evidence>
<comment type="similarity">
    <text evidence="1">Belongs to the prephenate/arogenate dehydrogenase family.</text>
</comment>
<dbReference type="PANTHER" id="PTHR21363">
    <property type="entry name" value="PREPHENATE DEHYDROGENASE"/>
    <property type="match status" value="1"/>
</dbReference>
<keyword evidence="5" id="KW-1185">Reference proteome</keyword>
<sequence>MRVRSLRFGVVGTGLIGGSLLRRLVDTDIEVHGWDPDGETLEFAQRHALPVTGDLAEAVADRDIVILATPLSVLPHILERITDHIGPDTVITDVGSTKSGVAAAAAKSPLRDRFVPGHPMAGTEHSGLSAARAGLFDGATWVLCPDSVARIGHVRTLITVITTVFNARVTLMSPDRHDSTVALSSHVPHLLAGSLAGAARASGDEDAVLGLAAGSFTDGTRVAGTAPARTVDMLTANRDAVLAQLALVQNHLSDMAQALTADDARGLTALFAQARQVRTRLTTRADRPATHRFDPADPDGEFAFLMGTGAQGVGLTDCTVTDDAIVYSSLG</sequence>
<proteinExistence type="inferred from homology"/>
<dbReference type="Pfam" id="PF20463">
    <property type="entry name" value="PDH_C"/>
    <property type="match status" value="1"/>
</dbReference>
<dbReference type="InterPro" id="IPR003099">
    <property type="entry name" value="Prephen_DH"/>
</dbReference>
<dbReference type="Pfam" id="PF02153">
    <property type="entry name" value="PDH_N"/>
    <property type="match status" value="1"/>
</dbReference>
<name>A0A543AQA8_9ACTN</name>
<dbReference type="SUPFAM" id="SSF48179">
    <property type="entry name" value="6-phosphogluconate dehydrogenase C-terminal domain-like"/>
    <property type="match status" value="1"/>
</dbReference>
<dbReference type="EMBL" id="VFOW01000001">
    <property type="protein sequence ID" value="TQL74773.1"/>
    <property type="molecule type" value="Genomic_DNA"/>
</dbReference>
<evidence type="ECO:0000256" key="2">
    <source>
        <dbReference type="ARBA" id="ARBA00023002"/>
    </source>
</evidence>
<organism evidence="4 5">
    <name type="scientific">Stackebrandtia endophytica</name>
    <dbReference type="NCBI Taxonomy" id="1496996"/>
    <lineage>
        <taxon>Bacteria</taxon>
        <taxon>Bacillati</taxon>
        <taxon>Actinomycetota</taxon>
        <taxon>Actinomycetes</taxon>
        <taxon>Glycomycetales</taxon>
        <taxon>Glycomycetaceae</taxon>
        <taxon>Stackebrandtia</taxon>
    </lineage>
</organism>
<dbReference type="OrthoDB" id="9802008at2"/>
<dbReference type="GO" id="GO:0006571">
    <property type="term" value="P:tyrosine biosynthetic process"/>
    <property type="evidence" value="ECO:0007669"/>
    <property type="project" value="InterPro"/>
</dbReference>